<feature type="compositionally biased region" description="Basic and acidic residues" evidence="1">
    <location>
        <begin position="70"/>
        <end position="79"/>
    </location>
</feature>
<protein>
    <submittedName>
        <fullName evidence="2">Uncharacterized protein</fullName>
    </submittedName>
</protein>
<evidence type="ECO:0000313" key="3">
    <source>
        <dbReference type="Proteomes" id="UP000078540"/>
    </source>
</evidence>
<keyword evidence="3" id="KW-1185">Reference proteome</keyword>
<dbReference type="Proteomes" id="UP000078540">
    <property type="component" value="Unassembled WGS sequence"/>
</dbReference>
<feature type="region of interest" description="Disordered" evidence="1">
    <location>
        <begin position="70"/>
        <end position="92"/>
    </location>
</feature>
<gene>
    <name evidence="2" type="ORF">ALC53_12316</name>
</gene>
<dbReference type="EMBL" id="KQ976701">
    <property type="protein sequence ID" value="KYM77335.1"/>
    <property type="molecule type" value="Genomic_DNA"/>
</dbReference>
<organism evidence="2 3">
    <name type="scientific">Atta colombica</name>
    <dbReference type="NCBI Taxonomy" id="520822"/>
    <lineage>
        <taxon>Eukaryota</taxon>
        <taxon>Metazoa</taxon>
        <taxon>Ecdysozoa</taxon>
        <taxon>Arthropoda</taxon>
        <taxon>Hexapoda</taxon>
        <taxon>Insecta</taxon>
        <taxon>Pterygota</taxon>
        <taxon>Neoptera</taxon>
        <taxon>Endopterygota</taxon>
        <taxon>Hymenoptera</taxon>
        <taxon>Apocrita</taxon>
        <taxon>Aculeata</taxon>
        <taxon>Formicoidea</taxon>
        <taxon>Formicidae</taxon>
        <taxon>Myrmicinae</taxon>
        <taxon>Atta</taxon>
    </lineage>
</organism>
<reference evidence="2 3" key="1">
    <citation type="submission" date="2015-09" db="EMBL/GenBank/DDBJ databases">
        <title>Atta colombica WGS genome.</title>
        <authorList>
            <person name="Nygaard S."/>
            <person name="Hu H."/>
            <person name="Boomsma J."/>
            <person name="Zhang G."/>
        </authorList>
    </citation>
    <scope>NUCLEOTIDE SEQUENCE [LARGE SCALE GENOMIC DNA]</scope>
    <source>
        <strain evidence="2">Treedump-2</strain>
        <tissue evidence="2">Whole body</tissue>
    </source>
</reference>
<evidence type="ECO:0000313" key="2">
    <source>
        <dbReference type="EMBL" id="KYM77335.1"/>
    </source>
</evidence>
<accession>A0A195AZ73</accession>
<sequence length="92" mass="10606">MDLGGRYRRRNSRYLVGGRGGEEAESNFSSFEFLTAIAILSRTHRDIKSFPFDDEESAYPIVQWQAAKRFSPENREKEQTSITDLLHPNNPV</sequence>
<proteinExistence type="predicted"/>
<dbReference type="AlphaFoldDB" id="A0A195AZ73"/>
<evidence type="ECO:0000256" key="1">
    <source>
        <dbReference type="SAM" id="MobiDB-lite"/>
    </source>
</evidence>
<name>A0A195AZ73_9HYME</name>